<protein>
    <submittedName>
        <fullName evidence="3">Uncharacterized protein</fullName>
    </submittedName>
</protein>
<keyword evidence="4" id="KW-1185">Reference proteome</keyword>
<feature type="region of interest" description="Disordered" evidence="1">
    <location>
        <begin position="130"/>
        <end position="176"/>
    </location>
</feature>
<name>A0A0S2THC3_9GAMM</name>
<dbReference type="AlphaFoldDB" id="A0A0S2THC3"/>
<organism evidence="3 4">
    <name type="scientific">Candidatus Tenderia electrophaga</name>
    <dbReference type="NCBI Taxonomy" id="1748243"/>
    <lineage>
        <taxon>Bacteria</taxon>
        <taxon>Pseudomonadati</taxon>
        <taxon>Pseudomonadota</taxon>
        <taxon>Gammaproteobacteria</taxon>
        <taxon>Candidatus Tenderiales</taxon>
        <taxon>Candidatus Tenderiaceae</taxon>
        <taxon>Candidatus Tenderia</taxon>
    </lineage>
</organism>
<keyword evidence="2" id="KW-0732">Signal</keyword>
<evidence type="ECO:0000256" key="1">
    <source>
        <dbReference type="SAM" id="MobiDB-lite"/>
    </source>
</evidence>
<dbReference type="EMBL" id="CP013099">
    <property type="protein sequence ID" value="ALP54569.1"/>
    <property type="molecule type" value="Genomic_DNA"/>
</dbReference>
<sequence>MKRLLFLLFCLMPGAWAAQQPVAELGADFWFTPRHGDVIAARADLGAAVKQLLAEPEAYLVLRYPEGESGELWGQELQAWLVALGIASDRIELQADPERLDAVAVVLVDPTLPEHAEPLQIDALPAADEARVNDPAAASPAAQPMDAAATPPADTAQDAQAPPVAEQGQEEPVETE</sequence>
<evidence type="ECO:0000256" key="2">
    <source>
        <dbReference type="SAM" id="SignalP"/>
    </source>
</evidence>
<proteinExistence type="predicted"/>
<evidence type="ECO:0000313" key="4">
    <source>
        <dbReference type="Proteomes" id="UP000055136"/>
    </source>
</evidence>
<feature type="signal peptide" evidence="2">
    <location>
        <begin position="1"/>
        <end position="17"/>
    </location>
</feature>
<gene>
    <name evidence="3" type="ORF">Tel_16205</name>
</gene>
<accession>A0A0S2THC3</accession>
<reference evidence="3" key="1">
    <citation type="submission" date="2015-10" db="EMBL/GenBank/DDBJ databases">
        <title>Description of Candidatus Tenderia electrophaga gen. nov, sp. nov., an Uncultivated Electroautotroph from a Biocathode Enrichment.</title>
        <authorList>
            <person name="Eddie B.J."/>
            <person name="Malanoski A.P."/>
            <person name="Wang Z."/>
            <person name="Hall R.J."/>
            <person name="Oh S.D."/>
            <person name="Heiner C."/>
            <person name="Lin B."/>
            <person name="Strycharz-Glaven S.M."/>
        </authorList>
    </citation>
    <scope>NUCLEOTIDE SEQUENCE [LARGE SCALE GENOMIC DNA]</scope>
    <source>
        <strain evidence="3">NRL1</strain>
    </source>
</reference>
<dbReference type="Proteomes" id="UP000055136">
    <property type="component" value="Chromosome"/>
</dbReference>
<dbReference type="KEGG" id="tee:Tel_16205"/>
<evidence type="ECO:0000313" key="3">
    <source>
        <dbReference type="EMBL" id="ALP54569.1"/>
    </source>
</evidence>
<feature type="chain" id="PRO_5006604999" evidence="2">
    <location>
        <begin position="18"/>
        <end position="176"/>
    </location>
</feature>
<dbReference type="STRING" id="1748243.Tel_16205"/>
<feature type="compositionally biased region" description="Low complexity" evidence="1">
    <location>
        <begin position="134"/>
        <end position="165"/>
    </location>
</feature>